<dbReference type="GO" id="GO:0016020">
    <property type="term" value="C:membrane"/>
    <property type="evidence" value="ECO:0007669"/>
    <property type="project" value="UniProtKB-SubCell"/>
</dbReference>
<evidence type="ECO:0000256" key="1">
    <source>
        <dbReference type="ARBA" id="ARBA00004141"/>
    </source>
</evidence>
<keyword evidence="3 6" id="KW-1133">Transmembrane helix</keyword>
<protein>
    <recommendedName>
        <fullName evidence="7">G-protein coupled receptors family 1 profile domain-containing protein</fullName>
    </recommendedName>
</protein>
<evidence type="ECO:0000256" key="5">
    <source>
        <dbReference type="ARBA" id="ARBA00023224"/>
    </source>
</evidence>
<dbReference type="InterPro" id="IPR000725">
    <property type="entry name" value="Olfact_rcpt"/>
</dbReference>
<accession>A0AAW0Q3I8</accession>
<feature type="transmembrane region" description="Helical" evidence="6">
    <location>
        <begin position="25"/>
        <end position="47"/>
    </location>
</feature>
<comment type="subcellular location">
    <subcellularLocation>
        <location evidence="1">Membrane</location>
        <topology evidence="1">Multi-pass membrane protein</topology>
    </subcellularLocation>
</comment>
<dbReference type="PANTHER" id="PTHR26451">
    <property type="entry name" value="G_PROTEIN_RECEP_F1_2 DOMAIN-CONTAINING PROTEIN"/>
    <property type="match status" value="1"/>
</dbReference>
<feature type="domain" description="G-protein coupled receptors family 1 profile" evidence="7">
    <location>
        <begin position="1"/>
        <end position="174"/>
    </location>
</feature>
<dbReference type="PROSITE" id="PS50262">
    <property type="entry name" value="G_PROTEIN_RECEP_F1_2"/>
    <property type="match status" value="1"/>
</dbReference>
<evidence type="ECO:0000313" key="8">
    <source>
        <dbReference type="EMBL" id="KAK7938684.1"/>
    </source>
</evidence>
<name>A0AAW0Q3I8_9GOBI</name>
<evidence type="ECO:0000259" key="7">
    <source>
        <dbReference type="PROSITE" id="PS50262"/>
    </source>
</evidence>
<organism evidence="8 9">
    <name type="scientific">Mugilogobius chulae</name>
    <name type="common">yellowstripe goby</name>
    <dbReference type="NCBI Taxonomy" id="88201"/>
    <lineage>
        <taxon>Eukaryota</taxon>
        <taxon>Metazoa</taxon>
        <taxon>Chordata</taxon>
        <taxon>Craniata</taxon>
        <taxon>Vertebrata</taxon>
        <taxon>Euteleostomi</taxon>
        <taxon>Actinopterygii</taxon>
        <taxon>Neopterygii</taxon>
        <taxon>Teleostei</taxon>
        <taxon>Neoteleostei</taxon>
        <taxon>Acanthomorphata</taxon>
        <taxon>Gobiaria</taxon>
        <taxon>Gobiiformes</taxon>
        <taxon>Gobioidei</taxon>
        <taxon>Gobiidae</taxon>
        <taxon>Gobionellinae</taxon>
        <taxon>Mugilogobius</taxon>
    </lineage>
</organism>
<evidence type="ECO:0000256" key="2">
    <source>
        <dbReference type="ARBA" id="ARBA00022692"/>
    </source>
</evidence>
<evidence type="ECO:0000256" key="4">
    <source>
        <dbReference type="ARBA" id="ARBA00023136"/>
    </source>
</evidence>
<evidence type="ECO:0000256" key="3">
    <source>
        <dbReference type="ARBA" id="ARBA00022989"/>
    </source>
</evidence>
<evidence type="ECO:0000256" key="6">
    <source>
        <dbReference type="SAM" id="Phobius"/>
    </source>
</evidence>
<dbReference type="AlphaFoldDB" id="A0AAW0Q3I8"/>
<dbReference type="InterPro" id="IPR017452">
    <property type="entry name" value="GPCR_Rhodpsn_7TM"/>
</dbReference>
<keyword evidence="9" id="KW-1185">Reference proteome</keyword>
<sequence length="175" mass="19768">MAYDRFVAICQPLHYSTKMTIRKAVLLWSAAVAYPIFTVTYALALTAQLPLCGNKLNRIFCANRAVVHHSCGDRTHSDIFGYFVFFTTIFIPLFFVLFSYIRILIVCKRGSAEVRRKAVQTCVPHLVTFVVYSCSVFVEMSMTQFSTGQVNPVVTAIISLEYLMVPSINNPLFTD</sequence>
<dbReference type="Proteomes" id="UP001460270">
    <property type="component" value="Unassembled WGS sequence"/>
</dbReference>
<dbReference type="GO" id="GO:0004984">
    <property type="term" value="F:olfactory receptor activity"/>
    <property type="evidence" value="ECO:0007669"/>
    <property type="project" value="InterPro"/>
</dbReference>
<dbReference type="InterPro" id="IPR052921">
    <property type="entry name" value="GPCR1_Superfamily_Member"/>
</dbReference>
<keyword evidence="4 6" id="KW-0472">Membrane</keyword>
<dbReference type="GO" id="GO:0007186">
    <property type="term" value="P:G protein-coupled receptor signaling pathway"/>
    <property type="evidence" value="ECO:0007669"/>
    <property type="project" value="InterPro"/>
</dbReference>
<dbReference type="SUPFAM" id="SSF81321">
    <property type="entry name" value="Family A G protein-coupled receptor-like"/>
    <property type="match status" value="1"/>
</dbReference>
<dbReference type="Gene3D" id="1.20.1070.10">
    <property type="entry name" value="Rhodopsin 7-helix transmembrane proteins"/>
    <property type="match status" value="1"/>
</dbReference>
<gene>
    <name evidence="8" type="ORF">WMY93_002010</name>
</gene>
<keyword evidence="5" id="KW-0807">Transducer</keyword>
<evidence type="ECO:0000313" key="9">
    <source>
        <dbReference type="Proteomes" id="UP001460270"/>
    </source>
</evidence>
<dbReference type="EMBL" id="JBBPFD010000002">
    <property type="protein sequence ID" value="KAK7938684.1"/>
    <property type="molecule type" value="Genomic_DNA"/>
</dbReference>
<dbReference type="GO" id="GO:0005549">
    <property type="term" value="F:odorant binding"/>
    <property type="evidence" value="ECO:0007669"/>
    <property type="project" value="TreeGrafter"/>
</dbReference>
<dbReference type="Pfam" id="PF13853">
    <property type="entry name" value="7tm_4"/>
    <property type="match status" value="1"/>
</dbReference>
<reference evidence="9" key="1">
    <citation type="submission" date="2024-04" db="EMBL/GenBank/DDBJ databases">
        <title>Salinicola lusitanus LLJ914,a marine bacterium isolated from the Okinawa Trough.</title>
        <authorList>
            <person name="Li J."/>
        </authorList>
    </citation>
    <scope>NUCLEOTIDE SEQUENCE [LARGE SCALE GENOMIC DNA]</scope>
</reference>
<keyword evidence="2 6" id="KW-0812">Transmembrane</keyword>
<dbReference type="PANTHER" id="PTHR26451:SF847">
    <property type="entry name" value="ODORANT RECEPTOR-RELATED"/>
    <property type="match status" value="1"/>
</dbReference>
<proteinExistence type="predicted"/>
<feature type="transmembrane region" description="Helical" evidence="6">
    <location>
        <begin position="79"/>
        <end position="107"/>
    </location>
</feature>
<comment type="caution">
    <text evidence="8">The sequence shown here is derived from an EMBL/GenBank/DDBJ whole genome shotgun (WGS) entry which is preliminary data.</text>
</comment>